<reference evidence="2" key="2">
    <citation type="submission" date="2021-04" db="EMBL/GenBank/DDBJ databases">
        <authorList>
            <person name="Gilroy R."/>
        </authorList>
    </citation>
    <scope>NUCLEOTIDE SEQUENCE</scope>
    <source>
        <strain evidence="2">ChiW7-2402</strain>
    </source>
</reference>
<dbReference type="InterPro" id="IPR036514">
    <property type="entry name" value="SGNH_hydro_sf"/>
</dbReference>
<proteinExistence type="predicted"/>
<comment type="caution">
    <text evidence="2">The sequence shown here is derived from an EMBL/GenBank/DDBJ whole genome shotgun (WGS) entry which is preliminary data.</text>
</comment>
<dbReference type="PANTHER" id="PTHR14209:SF19">
    <property type="entry name" value="ISOAMYL ACETATE-HYDROLYZING ESTERASE 1 HOMOLOG"/>
    <property type="match status" value="1"/>
</dbReference>
<accession>A0A9D2G5U0</accession>
<protein>
    <submittedName>
        <fullName evidence="2">Lysophospholipase</fullName>
    </submittedName>
</protein>
<dbReference type="PANTHER" id="PTHR14209">
    <property type="entry name" value="ISOAMYL ACETATE-HYDROLYZING ESTERASE 1"/>
    <property type="match status" value="1"/>
</dbReference>
<dbReference type="EMBL" id="DXBB01000073">
    <property type="protein sequence ID" value="HIZ72977.1"/>
    <property type="molecule type" value="Genomic_DNA"/>
</dbReference>
<dbReference type="Gene3D" id="3.40.50.1110">
    <property type="entry name" value="SGNH hydrolase"/>
    <property type="match status" value="1"/>
</dbReference>
<dbReference type="InterPro" id="IPR045136">
    <property type="entry name" value="Iah1-like"/>
</dbReference>
<reference evidence="2" key="1">
    <citation type="journal article" date="2021" name="PeerJ">
        <title>Extensive microbial diversity within the chicken gut microbiome revealed by metagenomics and culture.</title>
        <authorList>
            <person name="Gilroy R."/>
            <person name="Ravi A."/>
            <person name="Getino M."/>
            <person name="Pursley I."/>
            <person name="Horton D.L."/>
            <person name="Alikhan N.F."/>
            <person name="Baker D."/>
            <person name="Gharbi K."/>
            <person name="Hall N."/>
            <person name="Watson M."/>
            <person name="Adriaenssens E.M."/>
            <person name="Foster-Nyarko E."/>
            <person name="Jarju S."/>
            <person name="Secka A."/>
            <person name="Antonio M."/>
            <person name="Oren A."/>
            <person name="Chaudhuri R.R."/>
            <person name="La Ragione R."/>
            <person name="Hildebrand F."/>
            <person name="Pallen M.J."/>
        </authorList>
    </citation>
    <scope>NUCLEOTIDE SEQUENCE</scope>
    <source>
        <strain evidence="2">ChiW7-2402</strain>
    </source>
</reference>
<name>A0A9D2G5U0_9FIRM</name>
<evidence type="ECO:0000313" key="2">
    <source>
        <dbReference type="EMBL" id="HIZ72977.1"/>
    </source>
</evidence>
<sequence length="223" mass="25898">MDEQAVKQFRDYMIEAGRRNREQKYEKYRRLNAFCEKGQILFTGSSLMEYFPVVEMAQGLTKKKVYNRGVGGSTSFEFLAHIDAMLFDPEPSVVFLNIGTNDLSRPDYTHEGLKERYRFIFTQIAERLPDTKVYFMAFYPMNEAKMSHPMAFGLRTNELTTEANAAVKEVCAKFPFVEYLDCNEGLRDEAGRLKEEFAIDGVHMWPEAYALVLEKLRPYLEAL</sequence>
<organism evidence="2 3">
    <name type="scientific">Candidatus Gallimonas intestinavium</name>
    <dbReference type="NCBI Taxonomy" id="2838603"/>
    <lineage>
        <taxon>Bacteria</taxon>
        <taxon>Bacillati</taxon>
        <taxon>Bacillota</taxon>
        <taxon>Clostridia</taxon>
        <taxon>Candidatus Gallimonas</taxon>
    </lineage>
</organism>
<gene>
    <name evidence="2" type="ORF">H9964_05310</name>
</gene>
<evidence type="ECO:0000259" key="1">
    <source>
        <dbReference type="Pfam" id="PF13472"/>
    </source>
</evidence>
<dbReference type="SUPFAM" id="SSF52266">
    <property type="entry name" value="SGNH hydrolase"/>
    <property type="match status" value="1"/>
</dbReference>
<feature type="domain" description="SGNH hydrolase-type esterase" evidence="1">
    <location>
        <begin position="58"/>
        <end position="211"/>
    </location>
</feature>
<dbReference type="Proteomes" id="UP000824102">
    <property type="component" value="Unassembled WGS sequence"/>
</dbReference>
<dbReference type="InterPro" id="IPR013830">
    <property type="entry name" value="SGNH_hydro"/>
</dbReference>
<evidence type="ECO:0000313" key="3">
    <source>
        <dbReference type="Proteomes" id="UP000824102"/>
    </source>
</evidence>
<dbReference type="AlphaFoldDB" id="A0A9D2G5U0"/>
<dbReference type="Pfam" id="PF13472">
    <property type="entry name" value="Lipase_GDSL_2"/>
    <property type="match status" value="1"/>
</dbReference>